<evidence type="ECO:0000256" key="1">
    <source>
        <dbReference type="ARBA" id="ARBA00022737"/>
    </source>
</evidence>
<feature type="region of interest" description="Disordered" evidence="4">
    <location>
        <begin position="847"/>
        <end position="912"/>
    </location>
</feature>
<dbReference type="OrthoDB" id="5972282at2759"/>
<accession>A0A3M6UIH0</accession>
<keyword evidence="6" id="KW-1185">Reference proteome</keyword>
<evidence type="ECO:0000256" key="3">
    <source>
        <dbReference type="PROSITE-ProRule" id="PRU00339"/>
    </source>
</evidence>
<protein>
    <submittedName>
        <fullName evidence="5">Uncharacterized protein</fullName>
    </submittedName>
</protein>
<evidence type="ECO:0000256" key="2">
    <source>
        <dbReference type="ARBA" id="ARBA00022803"/>
    </source>
</evidence>
<feature type="compositionally biased region" description="Acidic residues" evidence="4">
    <location>
        <begin position="870"/>
        <end position="903"/>
    </location>
</feature>
<organism evidence="5 6">
    <name type="scientific">Pocillopora damicornis</name>
    <name type="common">Cauliflower coral</name>
    <name type="synonym">Millepora damicornis</name>
    <dbReference type="NCBI Taxonomy" id="46731"/>
    <lineage>
        <taxon>Eukaryota</taxon>
        <taxon>Metazoa</taxon>
        <taxon>Cnidaria</taxon>
        <taxon>Anthozoa</taxon>
        <taxon>Hexacorallia</taxon>
        <taxon>Scleractinia</taxon>
        <taxon>Astrocoeniina</taxon>
        <taxon>Pocilloporidae</taxon>
        <taxon>Pocillopora</taxon>
    </lineage>
</organism>
<name>A0A3M6UIH0_POCDA</name>
<comment type="caution">
    <text evidence="5">The sequence shown here is derived from an EMBL/GenBank/DDBJ whole genome shotgun (WGS) entry which is preliminary data.</text>
</comment>
<sequence>MLAGPILSVLCNKEVEFQEPVTVQLPLSLRDTDQAAELLGIPDLSFVRARVLLQPSDGTGREWTEITDVLDSPPWLEGTLIKFSVKHFSRLWGWIDWCVKPVLSQMVELARSFDTHNVPQVAVFTACLPANTSLGSTKMLRVICSSSNATRKHIKDEEEYLLEEENAWDYMAPHDVAYVFFSGSVVQPAEVADLEDFFVRFEKDDSFKRSLRVRVVDKGWLKIEFYNSREQKTENKLCKLEMDLPPRKRDIKVKVSLGEFHENALIASLFIAMLTDNQLIKVFHSWAEMCEDDGKTGSLCRAQLKSWEARQVSDIDGTEKGFETLREALNSLEKVEDQTGESFMLTKGLYLHTEGEILWRNRDYKKALASLELSLTFSEPLLEEHTDLARCYNAIGNSFFALDQPRKALEFYEKAYKMQEKLASENHFDMPMYKNQIGTAYEGLEDYEKAVQCYRGALSLLEDLKLSGYWDEAHFLRNLANALMFQEKYKEAIEPSERAYNIRMKLLGNHPQTVRSIFQRGVLQANLEHPKEALKLFLEAWEMEKSLGVGNHSEVWRKIITGVEDMCDWTNKRKRKRSFRKEAFKFCQRFWEEQKASQQFTFNIFNKGIVDALNDLAHDKKDKAVVQKEQFWFYEARCNANEKEFQEKFYSETDNDALCVMLSERENLLDETVELSSQLDENEKVRKHKMDKVALYKMCLVRVGFLGIKEDELDKASLKIKVEELYKETGQEGMIQNFRETLLDSWQKQWEEGKSNEETEKIGLERERTIEGILSLCRELKKVNMYRRYGQEALSFYEEIWEIKHAEMKDREMKKFLRKLIELASSIEDYTSEKFYKNALQALNETGRHPGAKLRPRAAQTFPTPMEEEKVSEEEEELEIEIGSEEESEVGAEGQEDTDEDVQTEDRTIIFK</sequence>
<gene>
    <name evidence="5" type="ORF">pdam_00022001</name>
</gene>
<proteinExistence type="predicted"/>
<dbReference type="PANTHER" id="PTHR45641">
    <property type="entry name" value="TETRATRICOPEPTIDE REPEAT PROTEIN (AFU_ORTHOLOGUE AFUA_6G03870)"/>
    <property type="match status" value="1"/>
</dbReference>
<dbReference type="PANTHER" id="PTHR45641:SF1">
    <property type="entry name" value="AAA+ ATPASE DOMAIN-CONTAINING PROTEIN"/>
    <property type="match status" value="1"/>
</dbReference>
<dbReference type="Proteomes" id="UP000275408">
    <property type="component" value="Unassembled WGS sequence"/>
</dbReference>
<dbReference type="Gene3D" id="2.60.220.30">
    <property type="match status" value="1"/>
</dbReference>
<keyword evidence="1" id="KW-0677">Repeat</keyword>
<dbReference type="PROSITE" id="PS50005">
    <property type="entry name" value="TPR"/>
    <property type="match status" value="2"/>
</dbReference>
<keyword evidence="2 3" id="KW-0802">TPR repeat</keyword>
<dbReference type="InterPro" id="IPR019734">
    <property type="entry name" value="TPR_rpt"/>
</dbReference>
<evidence type="ECO:0000313" key="5">
    <source>
        <dbReference type="EMBL" id="RMX53436.1"/>
    </source>
</evidence>
<dbReference type="Pfam" id="PF13424">
    <property type="entry name" value="TPR_12"/>
    <property type="match status" value="2"/>
</dbReference>
<dbReference type="Pfam" id="PF13181">
    <property type="entry name" value="TPR_8"/>
    <property type="match status" value="1"/>
</dbReference>
<reference evidence="5 6" key="1">
    <citation type="journal article" date="2018" name="Sci. Rep.">
        <title>Comparative analysis of the Pocillopora damicornis genome highlights role of immune system in coral evolution.</title>
        <authorList>
            <person name="Cunning R."/>
            <person name="Bay R.A."/>
            <person name="Gillette P."/>
            <person name="Baker A.C."/>
            <person name="Traylor-Knowles N."/>
        </authorList>
    </citation>
    <scope>NUCLEOTIDE SEQUENCE [LARGE SCALE GENOMIC DNA]</scope>
    <source>
        <strain evidence="5">RSMAS</strain>
        <tissue evidence="5">Whole animal</tissue>
    </source>
</reference>
<dbReference type="SMART" id="SM00028">
    <property type="entry name" value="TPR"/>
    <property type="match status" value="5"/>
</dbReference>
<dbReference type="AlphaFoldDB" id="A0A3M6UIH0"/>
<dbReference type="SUPFAM" id="SSF48452">
    <property type="entry name" value="TPR-like"/>
    <property type="match status" value="1"/>
</dbReference>
<dbReference type="STRING" id="46731.A0A3M6UIH0"/>
<dbReference type="EMBL" id="RCHS01001441">
    <property type="protein sequence ID" value="RMX53436.1"/>
    <property type="molecule type" value="Genomic_DNA"/>
</dbReference>
<dbReference type="Gene3D" id="1.25.40.10">
    <property type="entry name" value="Tetratricopeptide repeat domain"/>
    <property type="match status" value="2"/>
</dbReference>
<evidence type="ECO:0000256" key="4">
    <source>
        <dbReference type="SAM" id="MobiDB-lite"/>
    </source>
</evidence>
<feature type="repeat" description="TPR" evidence="3">
    <location>
        <begin position="431"/>
        <end position="464"/>
    </location>
</feature>
<feature type="repeat" description="TPR" evidence="3">
    <location>
        <begin position="389"/>
        <end position="422"/>
    </location>
</feature>
<dbReference type="InterPro" id="IPR011990">
    <property type="entry name" value="TPR-like_helical_dom_sf"/>
</dbReference>
<evidence type="ECO:0000313" key="6">
    <source>
        <dbReference type="Proteomes" id="UP000275408"/>
    </source>
</evidence>